<evidence type="ECO:0000313" key="6">
    <source>
        <dbReference type="Proteomes" id="UP000244810"/>
    </source>
</evidence>
<comment type="subcellular location">
    <subcellularLocation>
        <location evidence="1">Periplasm</location>
    </subcellularLocation>
</comment>
<dbReference type="GO" id="GO:0055085">
    <property type="term" value="P:transmembrane transport"/>
    <property type="evidence" value="ECO:0007669"/>
    <property type="project" value="InterPro"/>
</dbReference>
<dbReference type="InterPro" id="IPR038404">
    <property type="entry name" value="TRAP_DctP_sf"/>
</dbReference>
<feature type="chain" id="PRO_5015539476" evidence="4">
    <location>
        <begin position="27"/>
        <end position="344"/>
    </location>
</feature>
<dbReference type="InterPro" id="IPR018389">
    <property type="entry name" value="DctP_fam"/>
</dbReference>
<sequence>MHIESKGFAAALALALGLSAAGQALAQEVTLTVHHFLGPNSTAQRVLLEPWAQRVQEQSGGRIAVEIYPAMSMGGAAPELYRQVRDGVADIVWTLPSYTPGLFKRLEVFELPGVHQNSAEATTLAIQDLMPDLAEDLQDVHPLLVHVHSGYVLHMRGGAIGGVGDLQGMRLRTPSRIGGWLIEAWGAEPVNMPVPDLPQALSRGAVEGALLPFEAAGPMGLAEITGASVEGPEGARAGTMVFLFAMNRERYESLPEDLRAVIDANSGLTIAAEVGAGFDAFEAEMAARMARTRPVVQLSPEAWESFRAPDEAVAQRWIADVAGQGIDGAGLIARARAAIAVHGE</sequence>
<keyword evidence="6" id="KW-1185">Reference proteome</keyword>
<protein>
    <submittedName>
        <fullName evidence="5">C4-dicarboxylate ABC transporter substrate-binding protein</fullName>
    </submittedName>
</protein>
<dbReference type="GO" id="GO:0042597">
    <property type="term" value="C:periplasmic space"/>
    <property type="evidence" value="ECO:0007669"/>
    <property type="project" value="UniProtKB-SubCell"/>
</dbReference>
<dbReference type="CDD" id="cd13665">
    <property type="entry name" value="PBP2_TRAP_Dctp3_4"/>
    <property type="match status" value="1"/>
</dbReference>
<dbReference type="Proteomes" id="UP000244810">
    <property type="component" value="Unassembled WGS sequence"/>
</dbReference>
<dbReference type="AlphaFoldDB" id="A0A2T7UQI7"/>
<comment type="caution">
    <text evidence="5">The sequence shown here is derived from an EMBL/GenBank/DDBJ whole genome shotgun (WGS) entry which is preliminary data.</text>
</comment>
<name>A0A2T7UQI7_9RHOB</name>
<feature type="signal peptide" evidence="4">
    <location>
        <begin position="1"/>
        <end position="26"/>
    </location>
</feature>
<dbReference type="RefSeq" id="WP_107752496.1">
    <property type="nucleotide sequence ID" value="NZ_QBKF01000007.1"/>
</dbReference>
<dbReference type="Gene3D" id="3.40.190.170">
    <property type="entry name" value="Bacterial extracellular solute-binding protein, family 7"/>
    <property type="match status" value="1"/>
</dbReference>
<evidence type="ECO:0000256" key="4">
    <source>
        <dbReference type="SAM" id="SignalP"/>
    </source>
</evidence>
<dbReference type="Pfam" id="PF03480">
    <property type="entry name" value="DctP"/>
    <property type="match status" value="1"/>
</dbReference>
<keyword evidence="3" id="KW-0574">Periplasm</keyword>
<dbReference type="EMBL" id="QDDR01000007">
    <property type="protein sequence ID" value="PVE46924.1"/>
    <property type="molecule type" value="Genomic_DNA"/>
</dbReference>
<keyword evidence="2 4" id="KW-0732">Signal</keyword>
<dbReference type="NCBIfam" id="NF037995">
    <property type="entry name" value="TRAP_S1"/>
    <property type="match status" value="1"/>
</dbReference>
<dbReference type="PANTHER" id="PTHR33376:SF15">
    <property type="entry name" value="BLL6794 PROTEIN"/>
    <property type="match status" value="1"/>
</dbReference>
<dbReference type="PANTHER" id="PTHR33376">
    <property type="match status" value="1"/>
</dbReference>
<dbReference type="OrthoDB" id="7822595at2"/>
<accession>A0A2T7UQI7</accession>
<reference evidence="5 6" key="1">
    <citation type="journal article" date="2011" name="Syst. Appl. Microbiol.">
        <title>Defluviimonas denitrificans gen. nov., sp. nov., and Pararhodobacter aggregans gen. nov., sp. nov., non-phototrophic Rhodobacteraceae from the biofilter of a marine aquaculture.</title>
        <authorList>
            <person name="Foesel B.U."/>
            <person name="Drake H.L."/>
            <person name="Schramm A."/>
        </authorList>
    </citation>
    <scope>NUCLEOTIDE SEQUENCE [LARGE SCALE GENOMIC DNA]</scope>
    <source>
        <strain evidence="5 6">D1-19</strain>
    </source>
</reference>
<organism evidence="5 6">
    <name type="scientific">Pararhodobacter aggregans</name>
    <dbReference type="NCBI Taxonomy" id="404875"/>
    <lineage>
        <taxon>Bacteria</taxon>
        <taxon>Pseudomonadati</taxon>
        <taxon>Pseudomonadota</taxon>
        <taxon>Alphaproteobacteria</taxon>
        <taxon>Rhodobacterales</taxon>
        <taxon>Paracoccaceae</taxon>
        <taxon>Pararhodobacter</taxon>
    </lineage>
</organism>
<evidence type="ECO:0000313" key="5">
    <source>
        <dbReference type="EMBL" id="PVE46924.1"/>
    </source>
</evidence>
<gene>
    <name evidence="5" type="ORF">DDE23_14715</name>
</gene>
<evidence type="ECO:0000256" key="2">
    <source>
        <dbReference type="ARBA" id="ARBA00022729"/>
    </source>
</evidence>
<proteinExistence type="predicted"/>
<evidence type="ECO:0000256" key="3">
    <source>
        <dbReference type="ARBA" id="ARBA00022764"/>
    </source>
</evidence>
<evidence type="ECO:0000256" key="1">
    <source>
        <dbReference type="ARBA" id="ARBA00004418"/>
    </source>
</evidence>